<dbReference type="Gene3D" id="2.160.20.10">
    <property type="entry name" value="Single-stranded right-handed beta-helix, Pectin lyase-like"/>
    <property type="match status" value="1"/>
</dbReference>
<protein>
    <submittedName>
        <fullName evidence="7">Filamentous hemagglutinin N-terminal domain-containing protein</fullName>
    </submittedName>
</protein>
<dbReference type="Proteomes" id="UP001139447">
    <property type="component" value="Unassembled WGS sequence"/>
</dbReference>
<feature type="region of interest" description="Disordered" evidence="4">
    <location>
        <begin position="1233"/>
        <end position="1261"/>
    </location>
</feature>
<proteinExistence type="predicted"/>
<dbReference type="InterPro" id="IPR050909">
    <property type="entry name" value="Bact_Autotransporter_VF"/>
</dbReference>
<organism evidence="7 8">
    <name type="scientific">Variovorax terrae</name>
    <dbReference type="NCBI Taxonomy" id="2923278"/>
    <lineage>
        <taxon>Bacteria</taxon>
        <taxon>Pseudomonadati</taxon>
        <taxon>Pseudomonadota</taxon>
        <taxon>Betaproteobacteria</taxon>
        <taxon>Burkholderiales</taxon>
        <taxon>Comamonadaceae</taxon>
        <taxon>Variovorax</taxon>
    </lineage>
</organism>
<dbReference type="InterPro" id="IPR012334">
    <property type="entry name" value="Pectin_lyas_fold"/>
</dbReference>
<keyword evidence="2" id="KW-0964">Secreted</keyword>
<feature type="chain" id="PRO_5040855618" evidence="5">
    <location>
        <begin position="26"/>
        <end position="1339"/>
    </location>
</feature>
<evidence type="ECO:0000256" key="2">
    <source>
        <dbReference type="ARBA" id="ARBA00022525"/>
    </source>
</evidence>
<evidence type="ECO:0000256" key="5">
    <source>
        <dbReference type="SAM" id="SignalP"/>
    </source>
</evidence>
<feature type="compositionally biased region" description="Basic and acidic residues" evidence="4">
    <location>
        <begin position="1310"/>
        <end position="1339"/>
    </location>
</feature>
<dbReference type="PROSITE" id="PS51257">
    <property type="entry name" value="PROKAR_LIPOPROTEIN"/>
    <property type="match status" value="1"/>
</dbReference>
<evidence type="ECO:0000313" key="8">
    <source>
        <dbReference type="Proteomes" id="UP001139447"/>
    </source>
</evidence>
<evidence type="ECO:0000259" key="6">
    <source>
        <dbReference type="SMART" id="SM00912"/>
    </source>
</evidence>
<accession>A0A9X1VT79</accession>
<dbReference type="Pfam" id="PF05860">
    <property type="entry name" value="TPS"/>
    <property type="match status" value="1"/>
</dbReference>
<dbReference type="PANTHER" id="PTHR12338:SF8">
    <property type="entry name" value="HEME_HEMOPEXIN-BINDING PROTEIN"/>
    <property type="match status" value="1"/>
</dbReference>
<evidence type="ECO:0000256" key="1">
    <source>
        <dbReference type="ARBA" id="ARBA00004613"/>
    </source>
</evidence>
<feature type="signal peptide" evidence="5">
    <location>
        <begin position="1"/>
        <end position="25"/>
    </location>
</feature>
<evidence type="ECO:0000313" key="7">
    <source>
        <dbReference type="EMBL" id="MCJ0763421.1"/>
    </source>
</evidence>
<feature type="compositionally biased region" description="Low complexity" evidence="4">
    <location>
        <begin position="1235"/>
        <end position="1250"/>
    </location>
</feature>
<feature type="compositionally biased region" description="Low complexity" evidence="4">
    <location>
        <begin position="1292"/>
        <end position="1307"/>
    </location>
</feature>
<sequence length="1339" mass="130277">MKTTPSWRHHLLAAAVFAACQPAGAQLAPNALPTGGTVSAGQATFTTQGSVLRIDQATQRAIINFNTFDIGASAKVNVSQPNAASALLARTLSANPSQIQGQLQANGAVWLVNPAGILVGPNARIDVGQFVATTLKVNDGDFLAGRLTFGDGSAATGAVRNLGDIRAASGGSVYLVGADVENAGTITAPGGSVALAAGKTVQIMDTATPGVSVQVTGGSGTAANLGRITAEAGRIGLAGALVRNEGTLDASSLVREGGRIFLRATQDVTTSATSRIAADGTTGGRVELYAERAARIDGDVSATGSAGPGGFVDTSGRQSLDVVRAPQVGKGGEWLIDPITLLVMGDADEGVSGAGTPVITSSENGARVRASTISSQLDAGVNVTLTTGGATPGLGDIFIYDAITKTAGGDATLRLNAYNNTYIQAPITSSSGKLNLTLNNTMEGAYGITSVYAPIDLNGGNLTITEGSSASRGAAVVYNGGSINLNGGTVWARYINVVDGGSISSKGGTLDLTEQLGLIGGTLKVDSGTLAVAGGLGLRGTVEISPGATLAVSGNSSVFAGSVFRGGDGNMSFAGTLYLDAPLTFGVDQPTLTLNNVSLSGAPQNALVTSGNAIVAGAVSLTGQSHWQNTGAVTVEGDGKISVVSESAQFSNAAGAKVVTSGTVDTVLQGAGGNTFSNEGTLEKTSTGQQHYAGISNSAGSQLLVSGGTLGVSGNLFGSMETAAGTTLNVGNAVLSADSSFTGAGSLRWSDHVSLTGPLTLAATAPALTLAANTVIHGGSADNVLTTRNAVSVTDGQVTLADSTAWHNEGALTIGGGSTPARLDVGAGTALNNASGSSLSLLSNGTLAVAGTLQHDAGATWTGGGGLSVAGGGVTLTGSAAMGRLEVSGGTLQATGGLNVTDAYSQAGGTVQLANAALNQSAGDLVVGSLTAQNLLLRSQSGAVRQTTGTSLGVTGQLVASAATGIALGSTTNELSQIAANNRGSGGVALASRVPTSLYGVTTDSGNITVAVDGSLDVLGTAPSMAFIAALPGTAVNPATESGFSSSGAIRTGNGTVALTAGTSLDIRAGVGVSSGGGAISMLARNGLLNVNAGASVNSGSGSIDLTSQGPGAWVNAPLSVFSGARPSITPNDAVEAAAQAAAEAAARKAAEEAAAKAAADAAAQKAAADAAAKAASDAAARKAADDAAAKAAADAAAAQAAQKAAADAAAKAAADAAAKAVAADAAARADAEQAARQAAQDAARQAEAQSSPPLAPGDSTSVAIAANTTVSILAQTYASQTTGGSPGSFGGSTAAAADSTDTSNSANGDSKKPSSKDVMAEVKDSSVAKDAPKKMYCN</sequence>
<gene>
    <name evidence="7" type="ORF">MMF98_09380</name>
</gene>
<dbReference type="NCBIfam" id="TIGR01901">
    <property type="entry name" value="adhes_NPXG"/>
    <property type="match status" value="1"/>
</dbReference>
<feature type="domain" description="Filamentous haemagglutinin FhaB/tRNA nuclease CdiA-like TPS" evidence="6">
    <location>
        <begin position="29"/>
        <end position="141"/>
    </location>
</feature>
<dbReference type="EMBL" id="JALGBI010000001">
    <property type="protein sequence ID" value="MCJ0763421.1"/>
    <property type="molecule type" value="Genomic_DNA"/>
</dbReference>
<dbReference type="SMART" id="SM00912">
    <property type="entry name" value="Haemagg_act"/>
    <property type="match status" value="1"/>
</dbReference>
<dbReference type="InterPro" id="IPR011050">
    <property type="entry name" value="Pectin_lyase_fold/virulence"/>
</dbReference>
<dbReference type="SUPFAM" id="SSF51126">
    <property type="entry name" value="Pectin lyase-like"/>
    <property type="match status" value="1"/>
</dbReference>
<comment type="caution">
    <text evidence="7">The sequence shown here is derived from an EMBL/GenBank/DDBJ whole genome shotgun (WGS) entry which is preliminary data.</text>
</comment>
<dbReference type="InterPro" id="IPR008638">
    <property type="entry name" value="FhaB/CdiA-like_TPS"/>
</dbReference>
<reference evidence="7" key="1">
    <citation type="submission" date="2022-03" db="EMBL/GenBank/DDBJ databases">
        <authorList>
            <person name="Woo C.Y."/>
        </authorList>
    </citation>
    <scope>NUCLEOTIDE SEQUENCE</scope>
    <source>
        <strain evidence="7">CYS-02</strain>
    </source>
</reference>
<dbReference type="RefSeq" id="WP_243306012.1">
    <property type="nucleotide sequence ID" value="NZ_JALGBI010000001.1"/>
</dbReference>
<dbReference type="PANTHER" id="PTHR12338">
    <property type="entry name" value="AUTOTRANSPORTER"/>
    <property type="match status" value="1"/>
</dbReference>
<name>A0A9X1VT79_9BURK</name>
<feature type="region of interest" description="Disordered" evidence="4">
    <location>
        <begin position="1282"/>
        <end position="1339"/>
    </location>
</feature>
<comment type="subcellular location">
    <subcellularLocation>
        <location evidence="1">Secreted</location>
    </subcellularLocation>
</comment>
<keyword evidence="8" id="KW-1185">Reference proteome</keyword>
<keyword evidence="3 5" id="KW-0732">Signal</keyword>
<evidence type="ECO:0000256" key="4">
    <source>
        <dbReference type="SAM" id="MobiDB-lite"/>
    </source>
</evidence>
<evidence type="ECO:0000256" key="3">
    <source>
        <dbReference type="ARBA" id="ARBA00022729"/>
    </source>
</evidence>
<dbReference type="GO" id="GO:0005576">
    <property type="term" value="C:extracellular region"/>
    <property type="evidence" value="ECO:0007669"/>
    <property type="project" value="UniProtKB-SubCell"/>
</dbReference>